<evidence type="ECO:0000256" key="5">
    <source>
        <dbReference type="ARBA" id="ARBA00022801"/>
    </source>
</evidence>
<dbReference type="GO" id="GO:0004555">
    <property type="term" value="F:alpha,alpha-trehalase activity"/>
    <property type="evidence" value="ECO:0007669"/>
    <property type="project" value="UniProtKB-EC"/>
</dbReference>
<feature type="domain" description="Trehalase-like N-terminal" evidence="13">
    <location>
        <begin position="4"/>
        <end position="155"/>
    </location>
</feature>
<dbReference type="EC" id="3.2.1.28" evidence="3"/>
<evidence type="ECO:0000256" key="1">
    <source>
        <dbReference type="ARBA" id="ARBA00001576"/>
    </source>
</evidence>
<gene>
    <name evidence="14" type="ORF">SAMN05216551_11455</name>
</gene>
<dbReference type="FunFam" id="1.50.10.10:FF:000005">
    <property type="entry name" value="Glycosyl hydrolase, glucoamylase"/>
    <property type="match status" value="1"/>
</dbReference>
<evidence type="ECO:0000256" key="4">
    <source>
        <dbReference type="ARBA" id="ARBA00019905"/>
    </source>
</evidence>
<organism evidence="14 15">
    <name type="scientific">Chitinasiproducens palmae</name>
    <dbReference type="NCBI Taxonomy" id="1770053"/>
    <lineage>
        <taxon>Bacteria</taxon>
        <taxon>Pseudomonadati</taxon>
        <taxon>Pseudomonadota</taxon>
        <taxon>Betaproteobacteria</taxon>
        <taxon>Burkholderiales</taxon>
        <taxon>Burkholderiaceae</taxon>
        <taxon>Chitinasiproducens</taxon>
    </lineage>
</organism>
<comment type="similarity">
    <text evidence="2">Belongs to the glycosyl hydrolase 15 family.</text>
</comment>
<keyword evidence="15" id="KW-1185">Reference proteome</keyword>
<dbReference type="InterPro" id="IPR011613">
    <property type="entry name" value="GH15-like"/>
</dbReference>
<dbReference type="EMBL" id="FNLO01000014">
    <property type="protein sequence ID" value="SDV50955.1"/>
    <property type="molecule type" value="Genomic_DNA"/>
</dbReference>
<evidence type="ECO:0000256" key="11">
    <source>
        <dbReference type="ARBA" id="ARBA00060615"/>
    </source>
</evidence>
<dbReference type="STRING" id="1770053.SAMN05216551_11455"/>
<comment type="catalytic activity">
    <reaction evidence="1">
        <text>alpha,alpha-trehalose + H2O = alpha-D-glucose + beta-D-glucose</text>
        <dbReference type="Rhea" id="RHEA:32675"/>
        <dbReference type="ChEBI" id="CHEBI:15377"/>
        <dbReference type="ChEBI" id="CHEBI:15903"/>
        <dbReference type="ChEBI" id="CHEBI:16551"/>
        <dbReference type="ChEBI" id="CHEBI:17925"/>
        <dbReference type="EC" id="3.2.1.28"/>
    </reaction>
</comment>
<comment type="cofactor">
    <cofactor evidence="10">
        <name>phosphate</name>
        <dbReference type="ChEBI" id="CHEBI:43474"/>
    </cofactor>
</comment>
<dbReference type="Gene3D" id="1.50.10.10">
    <property type="match status" value="1"/>
</dbReference>
<dbReference type="SUPFAM" id="SSF48208">
    <property type="entry name" value="Six-hairpin glycosidases"/>
    <property type="match status" value="1"/>
</dbReference>
<evidence type="ECO:0000313" key="14">
    <source>
        <dbReference type="EMBL" id="SDV50955.1"/>
    </source>
</evidence>
<dbReference type="OrthoDB" id="3902805at2"/>
<evidence type="ECO:0000256" key="9">
    <source>
        <dbReference type="ARBA" id="ARBA00031637"/>
    </source>
</evidence>
<dbReference type="RefSeq" id="WP_091912302.1">
    <property type="nucleotide sequence ID" value="NZ_FNLO01000014.1"/>
</dbReference>
<name>A0A1H2PUS4_9BURK</name>
<accession>A0A1H2PUS4</accession>
<dbReference type="PANTHER" id="PTHR31616:SF0">
    <property type="entry name" value="GLUCAN 1,4-ALPHA-GLUCOSIDASE"/>
    <property type="match status" value="1"/>
</dbReference>
<evidence type="ECO:0000256" key="7">
    <source>
        <dbReference type="ARBA" id="ARBA00023295"/>
    </source>
</evidence>
<proteinExistence type="inferred from homology"/>
<feature type="domain" description="GH15-like" evidence="12">
    <location>
        <begin position="224"/>
        <end position="583"/>
    </location>
</feature>
<reference evidence="15" key="1">
    <citation type="submission" date="2016-09" db="EMBL/GenBank/DDBJ databases">
        <authorList>
            <person name="Varghese N."/>
            <person name="Submissions S."/>
        </authorList>
    </citation>
    <scope>NUCLEOTIDE SEQUENCE [LARGE SCALE GENOMIC DNA]</scope>
    <source>
        <strain evidence="15">JS23</strain>
    </source>
</reference>
<dbReference type="Pfam" id="PF00723">
    <property type="entry name" value="Glyco_hydro_15"/>
    <property type="match status" value="1"/>
</dbReference>
<evidence type="ECO:0000313" key="15">
    <source>
        <dbReference type="Proteomes" id="UP000243719"/>
    </source>
</evidence>
<dbReference type="GO" id="GO:0005993">
    <property type="term" value="P:trehalose catabolic process"/>
    <property type="evidence" value="ECO:0007669"/>
    <property type="project" value="UniProtKB-ARBA"/>
</dbReference>
<dbReference type="InterPro" id="IPR045582">
    <property type="entry name" value="Trehalase-like_N"/>
</dbReference>
<keyword evidence="7" id="KW-0326">Glycosidase</keyword>
<comment type="pathway">
    <text evidence="11">Glycan degradation; trehalose degradation; D-glucose from alpha,alpha-trehalose: step 1/1.</text>
</comment>
<sequence length="604" mass="67331">MPLNIEDYAMIGDGHSAALVGKDGSIDWLCWPRFDSSACFSALLGTPENGRWLIAPSPEAGEATVTRRYRPDTLILETRFETPEGVVDLIDFMPRRNGWPELMRLVVCRAGAVKMRMELVLRFDYGRSVPWVRQLDDKSGVRAIAGPDMVVMRTPVMLCGENMHTVSTFSLSAGESVPFVLAYGASHEPVPPGSDVNTALARVETWWRDWAGRCEIEGEWAGVVRRSLIVLKSLAYEPTGGIVAAPTTSLPEALGGTRNWDYRYCWLRDTTISLIALMRAGYYDEAAAWRDWLTRAIAGSPSQLQIMYGIGGERRLPEWEADWLKGYQGARPVRIGNGAVCQLQLDVFGETLSALYVARAGGLPNDEESWAIECKICEHLETVWRQPDEGVWEVRGGRQHFTFSKIMAWLAFDRAIHSAERFRLDGPVAHWKTLRDEIHADVCANAYDAERNTFVQAYGSKSLDASLLLIGAIGFLPAEDPRYVGTVEAVAKELTVEGLVKRYHTNETDDGLPPGEGTFLACSFWLVDSYVALGRRDEAVALFERLLSLCNDVGLLAEEYDPDHKRQVGNFPQAFSHFALVHSAMNLMGYRNIDTRALRQDDAA</sequence>
<evidence type="ECO:0000256" key="10">
    <source>
        <dbReference type="ARBA" id="ARBA00053030"/>
    </source>
</evidence>
<keyword evidence="5" id="KW-0378">Hydrolase</keyword>
<evidence type="ECO:0000256" key="3">
    <source>
        <dbReference type="ARBA" id="ARBA00012757"/>
    </source>
</evidence>
<evidence type="ECO:0000256" key="6">
    <source>
        <dbReference type="ARBA" id="ARBA00023277"/>
    </source>
</evidence>
<evidence type="ECO:0000256" key="8">
    <source>
        <dbReference type="ARBA" id="ARBA00030473"/>
    </source>
</evidence>
<evidence type="ECO:0000259" key="12">
    <source>
        <dbReference type="Pfam" id="PF00723"/>
    </source>
</evidence>
<dbReference type="InterPro" id="IPR012341">
    <property type="entry name" value="6hp_glycosidase-like_sf"/>
</dbReference>
<protein>
    <recommendedName>
        <fullName evidence="4">Trehalase</fullName>
        <ecNumber evidence="3">3.2.1.28</ecNumber>
    </recommendedName>
    <alternativeName>
        <fullName evidence="8">Alpha,alpha-trehalase</fullName>
    </alternativeName>
    <alternativeName>
        <fullName evidence="9">Alpha,alpha-trehalose glucohydrolase</fullName>
    </alternativeName>
</protein>
<dbReference type="AlphaFoldDB" id="A0A1H2PUS4"/>
<keyword evidence="6" id="KW-0119">Carbohydrate metabolism</keyword>
<dbReference type="InterPro" id="IPR008928">
    <property type="entry name" value="6-hairpin_glycosidase_sf"/>
</dbReference>
<dbReference type="Pfam" id="PF19291">
    <property type="entry name" value="TREH_N"/>
    <property type="match status" value="1"/>
</dbReference>
<evidence type="ECO:0000256" key="2">
    <source>
        <dbReference type="ARBA" id="ARBA00006188"/>
    </source>
</evidence>
<dbReference type="Proteomes" id="UP000243719">
    <property type="component" value="Unassembled WGS sequence"/>
</dbReference>
<dbReference type="PANTHER" id="PTHR31616">
    <property type="entry name" value="TREHALASE"/>
    <property type="match status" value="1"/>
</dbReference>
<evidence type="ECO:0000259" key="13">
    <source>
        <dbReference type="Pfam" id="PF19291"/>
    </source>
</evidence>